<dbReference type="OrthoDB" id="2614098at2"/>
<dbReference type="PROSITE" id="PS51257">
    <property type="entry name" value="PROKAR_LIPOPROTEIN"/>
    <property type="match status" value="1"/>
</dbReference>
<keyword evidence="2" id="KW-1185">Reference proteome</keyword>
<evidence type="ECO:0000313" key="1">
    <source>
        <dbReference type="EMBL" id="RPF55404.1"/>
    </source>
</evidence>
<proteinExistence type="predicted"/>
<dbReference type="RefSeq" id="WP_124219068.1">
    <property type="nucleotide sequence ID" value="NZ_RKRF01000007.1"/>
</dbReference>
<dbReference type="AlphaFoldDB" id="A0A3N5BCR2"/>
<dbReference type="Proteomes" id="UP000276443">
    <property type="component" value="Unassembled WGS sequence"/>
</dbReference>
<gene>
    <name evidence="1" type="ORF">EDC24_0275</name>
</gene>
<dbReference type="EMBL" id="RKRF01000007">
    <property type="protein sequence ID" value="RPF55404.1"/>
    <property type="molecule type" value="Genomic_DNA"/>
</dbReference>
<reference evidence="1 2" key="1">
    <citation type="submission" date="2018-11" db="EMBL/GenBank/DDBJ databases">
        <title>Genomic Encyclopedia of Type Strains, Phase IV (KMG-IV): sequencing the most valuable type-strain genomes for metagenomic binning, comparative biology and taxonomic classification.</title>
        <authorList>
            <person name="Goeker M."/>
        </authorList>
    </citation>
    <scope>NUCLEOTIDE SEQUENCE [LARGE SCALE GENOMIC DNA]</scope>
    <source>
        <strain evidence="1 2">DSM 18090</strain>
    </source>
</reference>
<organism evidence="1 2">
    <name type="scientific">Aquisalibacillus elongatus</name>
    <dbReference type="NCBI Taxonomy" id="485577"/>
    <lineage>
        <taxon>Bacteria</taxon>
        <taxon>Bacillati</taxon>
        <taxon>Bacillota</taxon>
        <taxon>Bacilli</taxon>
        <taxon>Bacillales</taxon>
        <taxon>Bacillaceae</taxon>
        <taxon>Aquisalibacillus</taxon>
    </lineage>
</organism>
<sequence>MKKLFFITFLCIVLLYGCNMNSSKPLSFAEKSDGELNKDVQSFFHNLKYENGVHSFEDNDKNTIFLYLNERNVIQGEKAVYFTDFDVQADDDTLKIFYESDKTLDYSDESKRRELYYKVNLDKKYDYIKLFNNGEETHFGAAGS</sequence>
<evidence type="ECO:0008006" key="3">
    <source>
        <dbReference type="Google" id="ProtNLM"/>
    </source>
</evidence>
<accession>A0A3N5BCR2</accession>
<protein>
    <recommendedName>
        <fullName evidence="3">Lipoprotein</fullName>
    </recommendedName>
</protein>
<evidence type="ECO:0000313" key="2">
    <source>
        <dbReference type="Proteomes" id="UP000276443"/>
    </source>
</evidence>
<comment type="caution">
    <text evidence="1">The sequence shown here is derived from an EMBL/GenBank/DDBJ whole genome shotgun (WGS) entry which is preliminary data.</text>
</comment>
<name>A0A3N5BCR2_9BACI</name>